<dbReference type="SUPFAM" id="SSF48498">
    <property type="entry name" value="Tetracyclin repressor-like, C-terminal domain"/>
    <property type="match status" value="1"/>
</dbReference>
<evidence type="ECO:0000313" key="5">
    <source>
        <dbReference type="Proteomes" id="UP000477722"/>
    </source>
</evidence>
<dbReference type="GO" id="GO:0045892">
    <property type="term" value="P:negative regulation of DNA-templated transcription"/>
    <property type="evidence" value="ECO:0007669"/>
    <property type="project" value="InterPro"/>
</dbReference>
<keyword evidence="5" id="KW-1185">Reference proteome</keyword>
<dbReference type="RefSeq" id="WP_165303647.1">
    <property type="nucleotide sequence ID" value="NZ_JAAKZZ010001086.1"/>
</dbReference>
<dbReference type="Gene3D" id="1.10.357.10">
    <property type="entry name" value="Tetracycline Repressor, domain 2"/>
    <property type="match status" value="1"/>
</dbReference>
<dbReference type="Pfam" id="PF02909">
    <property type="entry name" value="TetR_C_1"/>
    <property type="match status" value="1"/>
</dbReference>
<accession>A0A6G4XB11</accession>
<organism evidence="4 5">
    <name type="scientific">Streptomyces boncukensis</name>
    <dbReference type="NCBI Taxonomy" id="2711219"/>
    <lineage>
        <taxon>Bacteria</taxon>
        <taxon>Bacillati</taxon>
        <taxon>Actinomycetota</taxon>
        <taxon>Actinomycetes</taxon>
        <taxon>Kitasatosporales</taxon>
        <taxon>Streptomycetaceae</taxon>
        <taxon>Streptomyces</taxon>
    </lineage>
</organism>
<name>A0A6G4XB11_9ACTN</name>
<keyword evidence="2" id="KW-0804">Transcription</keyword>
<evidence type="ECO:0000313" key="4">
    <source>
        <dbReference type="EMBL" id="NGO74027.1"/>
    </source>
</evidence>
<dbReference type="AlphaFoldDB" id="A0A6G4XB11"/>
<dbReference type="EMBL" id="JAAKZZ010001086">
    <property type="protein sequence ID" value="NGO74027.1"/>
    <property type="molecule type" value="Genomic_DNA"/>
</dbReference>
<dbReference type="Proteomes" id="UP000477722">
    <property type="component" value="Unassembled WGS sequence"/>
</dbReference>
<feature type="domain" description="Tetracycline repressor TetR C-terminal" evidence="3">
    <location>
        <begin position="5"/>
        <end position="87"/>
    </location>
</feature>
<proteinExistence type="predicted"/>
<keyword evidence="1" id="KW-0805">Transcription regulation</keyword>
<evidence type="ECO:0000256" key="2">
    <source>
        <dbReference type="ARBA" id="ARBA00023163"/>
    </source>
</evidence>
<evidence type="ECO:0000259" key="3">
    <source>
        <dbReference type="Pfam" id="PF02909"/>
    </source>
</evidence>
<protein>
    <recommendedName>
        <fullName evidence="3">Tetracycline repressor TetR C-terminal domain-containing protein</fullName>
    </recommendedName>
</protein>
<evidence type="ECO:0000256" key="1">
    <source>
        <dbReference type="ARBA" id="ARBA00023015"/>
    </source>
</evidence>
<gene>
    <name evidence="4" type="ORF">G5C65_38075</name>
</gene>
<reference evidence="4 5" key="1">
    <citation type="submission" date="2020-02" db="EMBL/GenBank/DDBJ databases">
        <title>Whole-genome analyses of novel actinobacteria.</title>
        <authorList>
            <person name="Sahin N."/>
            <person name="Tatar D."/>
        </authorList>
    </citation>
    <scope>NUCLEOTIDE SEQUENCE [LARGE SCALE GENOMIC DNA]</scope>
    <source>
        <strain evidence="4 5">SB3404</strain>
    </source>
</reference>
<dbReference type="InterPro" id="IPR036271">
    <property type="entry name" value="Tet_transcr_reg_TetR-rel_C_sf"/>
</dbReference>
<comment type="caution">
    <text evidence="4">The sequence shown here is derived from an EMBL/GenBank/DDBJ whole genome shotgun (WGS) entry which is preliminary data.</text>
</comment>
<sequence length="100" mass="10947">MLNVLLYGYVQGLAVHLERESHAREATGLSEEEWLERHDDGMRTAAASGTYPAYARFLAAVGDEGYDLELDRIFTTGLTCLLDGLEHSPPGAVPGRDRAL</sequence>
<dbReference type="InterPro" id="IPR004111">
    <property type="entry name" value="Repressor_TetR_C"/>
</dbReference>